<evidence type="ECO:0000259" key="3">
    <source>
        <dbReference type="Pfam" id="PF16918"/>
    </source>
</evidence>
<evidence type="ECO:0000256" key="1">
    <source>
        <dbReference type="ARBA" id="ARBA00022737"/>
    </source>
</evidence>
<dbReference type="SUPFAM" id="SSF48452">
    <property type="entry name" value="TPR-like"/>
    <property type="match status" value="3"/>
</dbReference>
<name>A0ABT3T4Z2_9GAMM</name>
<dbReference type="InterPro" id="IPR019734">
    <property type="entry name" value="TPR_rpt"/>
</dbReference>
<evidence type="ECO:0000256" key="2">
    <source>
        <dbReference type="ARBA" id="ARBA00022803"/>
    </source>
</evidence>
<dbReference type="Proteomes" id="UP001143304">
    <property type="component" value="Unassembled WGS sequence"/>
</dbReference>
<reference evidence="4" key="1">
    <citation type="submission" date="2019-02" db="EMBL/GenBank/DDBJ databases">
        <authorList>
            <person name="Li S.-H."/>
        </authorList>
    </citation>
    <scope>NUCLEOTIDE SEQUENCE</scope>
    <source>
        <strain evidence="4">IMCC11814</strain>
    </source>
</reference>
<keyword evidence="1" id="KW-0677">Repeat</keyword>
<dbReference type="EMBL" id="SHNO01000001">
    <property type="protein sequence ID" value="MCX2977351.1"/>
    <property type="molecule type" value="Genomic_DNA"/>
</dbReference>
<dbReference type="Gene3D" id="1.25.40.10">
    <property type="entry name" value="Tetratricopeptide repeat domain"/>
    <property type="match status" value="2"/>
</dbReference>
<keyword evidence="2" id="KW-0802">TPR repeat</keyword>
<sequence>MRRRESPSRAGFVRFSCRSVSSYLFAQRSVVPVLLTMSRLQTLALAYALLTACVGQPDAPVDNAAAPPHTEPHNTLVPERPIPADSLYPLLVAEFALRQGEYDTAMDNYMEQSALLKDSGVSAHTTHLTQFLQRGDDALRSATLWVELDPDNAEANNTLAELLVMQRRTVEALPYLATVERTDGTANFPMVIKGYNQLDSEQQDALGLQIDALTEEFPGNVRLLFTRAVLYEEEQQQDKALAALDSLFKADANNIPGLVLEARILIEQEEKNPFTRLEKALRANPEDVQLRLQYAGLLTATDMNAAREQFETLTAQVPGDANLLFSLALICQEIGDDKAARDYLLQVVRQGERANEAYFYLARMAEDLGQMDNAVIYYMAITNSEHYLPATGRIGQILTEGGRTDTRRRWFAQQRQTNPQLSAHLYGLEAEILAKHGLVQSAIELLNQALSALPDNRSLLYARAMLYAQDNALVAMERDLRAIIKIDPENATALNALGYTLADQTTRYEEALDLISQALALEPDEPAILDSMGWVLFRIGRLDESLEYLLRAYTEFNDAEIAAHLAEVLWARGDTEAARNIWQDALQREPGHPILVNTLERLGIDATFNSSTAEEPDEQLP</sequence>
<feature type="domain" description="Protein kinase G tetratricopeptide repeat containing" evidence="3">
    <location>
        <begin position="254"/>
        <end position="382"/>
    </location>
</feature>
<dbReference type="Pfam" id="PF13432">
    <property type="entry name" value="TPR_16"/>
    <property type="match status" value="1"/>
</dbReference>
<dbReference type="InterPro" id="IPR011990">
    <property type="entry name" value="TPR-like_helical_dom_sf"/>
</dbReference>
<keyword evidence="5" id="KW-1185">Reference proteome</keyword>
<dbReference type="InterPro" id="IPR031636">
    <property type="entry name" value="PknG_TPR"/>
</dbReference>
<comment type="caution">
    <text evidence="4">The sequence shown here is derived from an EMBL/GenBank/DDBJ whole genome shotgun (WGS) entry which is preliminary data.</text>
</comment>
<dbReference type="PANTHER" id="PTHR44943:SF8">
    <property type="entry name" value="TPR REPEAT-CONTAINING PROTEIN MJ0263"/>
    <property type="match status" value="1"/>
</dbReference>
<dbReference type="PANTHER" id="PTHR44943">
    <property type="entry name" value="CELLULOSE SYNTHASE OPERON PROTEIN C"/>
    <property type="match status" value="1"/>
</dbReference>
<dbReference type="SMART" id="SM00028">
    <property type="entry name" value="TPR"/>
    <property type="match status" value="7"/>
</dbReference>
<protein>
    <submittedName>
        <fullName evidence="4">Tetratricopeptide repeat protein</fullName>
    </submittedName>
</protein>
<gene>
    <name evidence="4" type="ORF">EYC82_08285</name>
</gene>
<proteinExistence type="predicted"/>
<organism evidence="4 5">
    <name type="scientific">Candidatus Marimicrobium litorale</name>
    <dbReference type="NCBI Taxonomy" id="2518991"/>
    <lineage>
        <taxon>Bacteria</taxon>
        <taxon>Pseudomonadati</taxon>
        <taxon>Pseudomonadota</taxon>
        <taxon>Gammaproteobacteria</taxon>
        <taxon>Cellvibrionales</taxon>
        <taxon>Halieaceae</taxon>
        <taxon>Marimicrobium</taxon>
    </lineage>
</organism>
<dbReference type="InterPro" id="IPR051685">
    <property type="entry name" value="Ycf3/AcsC/BcsC/TPR_MFPF"/>
</dbReference>
<dbReference type="Pfam" id="PF16918">
    <property type="entry name" value="PknG_TPR"/>
    <property type="match status" value="1"/>
</dbReference>
<evidence type="ECO:0000313" key="5">
    <source>
        <dbReference type="Proteomes" id="UP001143304"/>
    </source>
</evidence>
<evidence type="ECO:0000313" key="4">
    <source>
        <dbReference type="EMBL" id="MCX2977351.1"/>
    </source>
</evidence>
<accession>A0ABT3T4Z2</accession>